<dbReference type="PANTHER" id="PTHR46525:SF18">
    <property type="entry name" value="SENESCENCE REGULATOR S40"/>
    <property type="match status" value="1"/>
</dbReference>
<dbReference type="PANTHER" id="PTHR46525">
    <property type="entry name" value="EMB|CAB72159.1"/>
    <property type="match status" value="1"/>
</dbReference>
<organism evidence="3 4">
    <name type="scientific">Trapa natans</name>
    <name type="common">Water chestnut</name>
    <dbReference type="NCBI Taxonomy" id="22666"/>
    <lineage>
        <taxon>Eukaryota</taxon>
        <taxon>Viridiplantae</taxon>
        <taxon>Streptophyta</taxon>
        <taxon>Embryophyta</taxon>
        <taxon>Tracheophyta</taxon>
        <taxon>Spermatophyta</taxon>
        <taxon>Magnoliopsida</taxon>
        <taxon>eudicotyledons</taxon>
        <taxon>Gunneridae</taxon>
        <taxon>Pentapetalae</taxon>
        <taxon>rosids</taxon>
        <taxon>malvids</taxon>
        <taxon>Myrtales</taxon>
        <taxon>Lythraceae</taxon>
        <taxon>Trapa</taxon>
    </lineage>
</organism>
<gene>
    <name evidence="3" type="ORF">SAY86_010614</name>
</gene>
<proteinExistence type="inferred from homology"/>
<reference evidence="3 4" key="1">
    <citation type="journal article" date="2023" name="Hortic Res">
        <title>Pangenome of water caltrop reveals structural variations and asymmetric subgenome divergence after allopolyploidization.</title>
        <authorList>
            <person name="Zhang X."/>
            <person name="Chen Y."/>
            <person name="Wang L."/>
            <person name="Yuan Y."/>
            <person name="Fang M."/>
            <person name="Shi L."/>
            <person name="Lu R."/>
            <person name="Comes H.P."/>
            <person name="Ma Y."/>
            <person name="Chen Y."/>
            <person name="Huang G."/>
            <person name="Zhou Y."/>
            <person name="Zheng Z."/>
            <person name="Qiu Y."/>
        </authorList>
    </citation>
    <scope>NUCLEOTIDE SEQUENCE [LARGE SCALE GENOMIC DNA]</scope>
    <source>
        <strain evidence="3">F231</strain>
    </source>
</reference>
<evidence type="ECO:0000256" key="2">
    <source>
        <dbReference type="SAM" id="MobiDB-lite"/>
    </source>
</evidence>
<comment type="similarity">
    <text evidence="1">Belongs to the senescence regulator S40 family.</text>
</comment>
<evidence type="ECO:0000256" key="1">
    <source>
        <dbReference type="ARBA" id="ARBA00034773"/>
    </source>
</evidence>
<feature type="region of interest" description="Disordered" evidence="2">
    <location>
        <begin position="48"/>
        <end position="74"/>
    </location>
</feature>
<feature type="compositionally biased region" description="Basic and acidic residues" evidence="2">
    <location>
        <begin position="49"/>
        <end position="68"/>
    </location>
</feature>
<sequence length="227" mass="24958">MAKSRMLSTIRSEVLLRGYSYGADGAGSPDTSQELREEDIWAVFMDDGAVERKEEEEDNTTHTNHDYDGFDWTQPVPEGDGRQMSDTRPRGDFHQVGGLWLAFPGSVSTVTSSRMVHQYCGGLAAAPLTTQPRDGGDGSGHYHMAASGPVNVPDWSKVYKVEHVGCMHDLDDREDVGSEMVPPHEFLLARRQKRAAGSVLEGAGRTLKGRDMSRVRDAVWSQTGFDG</sequence>
<protein>
    <recommendedName>
        <fullName evidence="5">Senescence regulator</fullName>
    </recommendedName>
</protein>
<evidence type="ECO:0000313" key="3">
    <source>
        <dbReference type="EMBL" id="KAK4786781.1"/>
    </source>
</evidence>
<dbReference type="AlphaFoldDB" id="A0AAN7R4D0"/>
<keyword evidence="4" id="KW-1185">Reference proteome</keyword>
<evidence type="ECO:0008006" key="5">
    <source>
        <dbReference type="Google" id="ProtNLM"/>
    </source>
</evidence>
<dbReference type="Proteomes" id="UP001346149">
    <property type="component" value="Unassembled WGS sequence"/>
</dbReference>
<dbReference type="InterPro" id="IPR007608">
    <property type="entry name" value="Senescence_reg_S40"/>
</dbReference>
<dbReference type="EMBL" id="JAXQNO010000012">
    <property type="protein sequence ID" value="KAK4786781.1"/>
    <property type="molecule type" value="Genomic_DNA"/>
</dbReference>
<comment type="caution">
    <text evidence="3">The sequence shown here is derived from an EMBL/GenBank/DDBJ whole genome shotgun (WGS) entry which is preliminary data.</text>
</comment>
<evidence type="ECO:0000313" key="4">
    <source>
        <dbReference type="Proteomes" id="UP001346149"/>
    </source>
</evidence>
<dbReference type="Pfam" id="PF04520">
    <property type="entry name" value="Senescence_reg"/>
    <property type="match status" value="1"/>
</dbReference>
<accession>A0AAN7R4D0</accession>
<name>A0AAN7R4D0_TRANT</name>
<dbReference type="GO" id="GO:0010150">
    <property type="term" value="P:leaf senescence"/>
    <property type="evidence" value="ECO:0007669"/>
    <property type="project" value="UniProtKB-ARBA"/>
</dbReference>